<keyword evidence="1" id="KW-0067">ATP-binding</keyword>
<accession>A0A2A2H9S2</accession>
<dbReference type="AlphaFoldDB" id="A0A2A2H9S2"/>
<evidence type="ECO:0000256" key="1">
    <source>
        <dbReference type="PROSITE-ProRule" id="PRU00409"/>
    </source>
</evidence>
<comment type="caution">
    <text evidence="3">The sequence shown here is derived from an EMBL/GenBank/DDBJ whole genome shotgun (WGS) entry which is preliminary data.</text>
</comment>
<dbReference type="GO" id="GO:0005524">
    <property type="term" value="F:ATP binding"/>
    <property type="evidence" value="ECO:0007669"/>
    <property type="project" value="UniProtKB-UniRule"/>
</dbReference>
<proteinExistence type="predicted"/>
<dbReference type="EMBL" id="LMVM01000001">
    <property type="protein sequence ID" value="PAV06221.1"/>
    <property type="molecule type" value="Genomic_DNA"/>
</dbReference>
<feature type="domain" description="ATP-grasp" evidence="2">
    <location>
        <begin position="118"/>
        <end position="308"/>
    </location>
</feature>
<gene>
    <name evidence="3" type="ORF">ASJ80_15435</name>
</gene>
<evidence type="ECO:0000313" key="3">
    <source>
        <dbReference type="EMBL" id="PAV06221.1"/>
    </source>
</evidence>
<dbReference type="Gene3D" id="3.30.470.20">
    <property type="entry name" value="ATP-grasp fold, B domain"/>
    <property type="match status" value="1"/>
</dbReference>
<reference evidence="3 4" key="1">
    <citation type="journal article" date="2017" name="BMC Genomics">
        <title>Genomic analysis of methanogenic archaea reveals a shift towards energy conservation.</title>
        <authorList>
            <person name="Gilmore S.P."/>
            <person name="Henske J.K."/>
            <person name="Sexton J.A."/>
            <person name="Solomon K.V."/>
            <person name="Seppala S."/>
            <person name="Yoo J.I."/>
            <person name="Huyett L.M."/>
            <person name="Pressman A."/>
            <person name="Cogan J.Z."/>
            <person name="Kivenson V."/>
            <person name="Peng X."/>
            <person name="Tan Y."/>
            <person name="Valentine D.L."/>
            <person name="O'Malley M.A."/>
        </authorList>
    </citation>
    <scope>NUCLEOTIDE SEQUENCE [LARGE SCALE GENOMIC DNA]</scope>
    <source>
        <strain evidence="3 4">M.o.H.</strain>
    </source>
</reference>
<dbReference type="Gene3D" id="3.40.50.20">
    <property type="match status" value="1"/>
</dbReference>
<dbReference type="InterPro" id="IPR011761">
    <property type="entry name" value="ATP-grasp"/>
</dbReference>
<dbReference type="Proteomes" id="UP000217784">
    <property type="component" value="Unassembled WGS sequence"/>
</dbReference>
<name>A0A2A2H9S2_METBR</name>
<keyword evidence="1" id="KW-0547">Nucleotide-binding</keyword>
<protein>
    <submittedName>
        <fullName evidence="3">Carboxylate--amine ligase</fullName>
    </submittedName>
</protein>
<organism evidence="3 4">
    <name type="scientific">Methanobacterium bryantii</name>
    <dbReference type="NCBI Taxonomy" id="2161"/>
    <lineage>
        <taxon>Archaea</taxon>
        <taxon>Methanobacteriati</taxon>
        <taxon>Methanobacteriota</taxon>
        <taxon>Methanomada group</taxon>
        <taxon>Methanobacteria</taxon>
        <taxon>Methanobacteriales</taxon>
        <taxon>Methanobacteriaceae</taxon>
        <taxon>Methanobacterium</taxon>
    </lineage>
</organism>
<sequence>MKRLLVGGAGGTPSNNFIQSIRESSEKVFIIGMTSDPYDLCKANVEKRHLIPNAMEKDYYLILEEIISENEPEFIHVQNDFEVLAISRFRNKLKKMNVITCLPRHESVENCIDKLKSWKIWEKSEIEVPDSLIIKDEDDLKEAFKNLGNTIWIRSIKGAAGNGALPTSDVDFAKSWIDYFEGWGKFMAAEYLSPTSVTWMSLWDKGELIVAQGRKRLNWAFNDRTLSGVTGITGTGVTVSDPLVDKIAQKAILSVDSKPHGVWSVDMTYDSKGMPNPTEINIGRFFTTSLFFTKLGLNMPYVYLKLAFGEELPEIKKKINPLPPDYAWIRGMDTEPVLTNMKKISEYENDLKKRRSLYI</sequence>
<dbReference type="PROSITE" id="PS50975">
    <property type="entry name" value="ATP_GRASP"/>
    <property type="match status" value="1"/>
</dbReference>
<dbReference type="SUPFAM" id="SSF56059">
    <property type="entry name" value="Glutathione synthetase ATP-binding domain-like"/>
    <property type="match status" value="1"/>
</dbReference>
<dbReference type="GO" id="GO:0046872">
    <property type="term" value="F:metal ion binding"/>
    <property type="evidence" value="ECO:0007669"/>
    <property type="project" value="InterPro"/>
</dbReference>
<dbReference type="GO" id="GO:0016874">
    <property type="term" value="F:ligase activity"/>
    <property type="evidence" value="ECO:0007669"/>
    <property type="project" value="UniProtKB-KW"/>
</dbReference>
<keyword evidence="4" id="KW-1185">Reference proteome</keyword>
<keyword evidence="3" id="KW-0436">Ligase</keyword>
<evidence type="ECO:0000313" key="4">
    <source>
        <dbReference type="Proteomes" id="UP000217784"/>
    </source>
</evidence>
<evidence type="ECO:0000259" key="2">
    <source>
        <dbReference type="PROSITE" id="PS50975"/>
    </source>
</evidence>
<dbReference type="OrthoDB" id="372693at2157"/>
<dbReference type="RefSeq" id="WP_069584571.1">
    <property type="nucleotide sequence ID" value="NZ_LMVM01000001.1"/>
</dbReference>